<evidence type="ECO:0000313" key="12">
    <source>
        <dbReference type="Proteomes" id="UP001153292"/>
    </source>
</evidence>
<dbReference type="PANTHER" id="PTHR28650:SF1">
    <property type="entry name" value="PHOSPHATIDYLINOSITOL-GLYCAN BIOSYNTHESIS CLASS X PROTEIN"/>
    <property type="match status" value="1"/>
</dbReference>
<evidence type="ECO:0000256" key="4">
    <source>
        <dbReference type="ARBA" id="ARBA00022502"/>
    </source>
</evidence>
<protein>
    <recommendedName>
        <fullName evidence="10">Phosphatidylinositol-glycan biosynthesis class X protein</fullName>
    </recommendedName>
</protein>
<keyword evidence="6 10" id="KW-0256">Endoplasmic reticulum</keyword>
<dbReference type="Proteomes" id="UP001153292">
    <property type="component" value="Chromosome 11"/>
</dbReference>
<comment type="pathway">
    <text evidence="2 10">Glycolipid biosynthesis; glycosylphosphatidylinositol-anchor biosynthesis.</text>
</comment>
<proteinExistence type="inferred from homology"/>
<evidence type="ECO:0000256" key="7">
    <source>
        <dbReference type="ARBA" id="ARBA00022989"/>
    </source>
</evidence>
<keyword evidence="10" id="KW-0732">Signal</keyword>
<comment type="similarity">
    <text evidence="3 10">Belongs to the PIGX family.</text>
</comment>
<dbReference type="InterPro" id="IPR013233">
    <property type="entry name" value="PIG-X/PBN1"/>
</dbReference>
<organism evidence="11 12">
    <name type="scientific">Chilo suppressalis</name>
    <name type="common">Asiatic rice borer moth</name>
    <dbReference type="NCBI Taxonomy" id="168631"/>
    <lineage>
        <taxon>Eukaryota</taxon>
        <taxon>Metazoa</taxon>
        <taxon>Ecdysozoa</taxon>
        <taxon>Arthropoda</taxon>
        <taxon>Hexapoda</taxon>
        <taxon>Insecta</taxon>
        <taxon>Pterygota</taxon>
        <taxon>Neoptera</taxon>
        <taxon>Endopterygota</taxon>
        <taxon>Lepidoptera</taxon>
        <taxon>Glossata</taxon>
        <taxon>Ditrysia</taxon>
        <taxon>Pyraloidea</taxon>
        <taxon>Crambidae</taxon>
        <taxon>Crambinae</taxon>
        <taxon>Chilo</taxon>
    </lineage>
</organism>
<dbReference type="Pfam" id="PF08320">
    <property type="entry name" value="PIG-X"/>
    <property type="match status" value="1"/>
</dbReference>
<dbReference type="EMBL" id="OU963904">
    <property type="protein sequence ID" value="CAH2981037.1"/>
    <property type="molecule type" value="Genomic_DNA"/>
</dbReference>
<keyword evidence="5 10" id="KW-0812">Transmembrane</keyword>
<accession>A0ABN8L4J0</accession>
<name>A0ABN8L4J0_CHISP</name>
<keyword evidence="12" id="KW-1185">Reference proteome</keyword>
<feature type="signal peptide" evidence="10">
    <location>
        <begin position="1"/>
        <end position="21"/>
    </location>
</feature>
<reference evidence="11" key="1">
    <citation type="submission" date="2021-12" db="EMBL/GenBank/DDBJ databases">
        <authorList>
            <person name="King R."/>
        </authorList>
    </citation>
    <scope>NUCLEOTIDE SEQUENCE</scope>
</reference>
<evidence type="ECO:0000256" key="6">
    <source>
        <dbReference type="ARBA" id="ARBA00022824"/>
    </source>
</evidence>
<evidence type="ECO:0000256" key="9">
    <source>
        <dbReference type="ARBA" id="ARBA00023180"/>
    </source>
</evidence>
<evidence type="ECO:0000256" key="2">
    <source>
        <dbReference type="ARBA" id="ARBA00004687"/>
    </source>
</evidence>
<dbReference type="PANTHER" id="PTHR28650">
    <property type="entry name" value="PHOSPHATIDYLINOSITOL-GLYCAN BIOSYNTHESIS CLASS X PROTEIN"/>
    <property type="match status" value="1"/>
</dbReference>
<evidence type="ECO:0000256" key="10">
    <source>
        <dbReference type="RuleBase" id="RU366056"/>
    </source>
</evidence>
<evidence type="ECO:0000256" key="8">
    <source>
        <dbReference type="ARBA" id="ARBA00023136"/>
    </source>
</evidence>
<dbReference type="InterPro" id="IPR040039">
    <property type="entry name" value="PIGX"/>
</dbReference>
<keyword evidence="7 10" id="KW-1133">Transmembrane helix</keyword>
<keyword evidence="4 10" id="KW-0337">GPI-anchor biosynthesis</keyword>
<comment type="function">
    <text evidence="10">Stabilizing subunit of the glycosylphosphatidylinositol-mannosyltransferase I complex which catalyzes the transfer of the first mannose, via an alpha-1,4 bond from a dolichol-phosphate-mannose (Dol-P-Man) to the glucosaminyl acyl phosphatidylinositol (GlcN-(acyl)PI) intermediate to generate alpha-D-Man-(1-&gt;4)-alpha-D-GlcN-(1-&gt;6)-(1-radyl,2-acyl-sn-glycero-3-phospho)-2-acyl-inositol and participates in the sixth step of the glycosylphosphatidylinositol-anchor biosynthesis. Probably acts by stabilizing the mannosyltransferase PIGM.</text>
</comment>
<evidence type="ECO:0000313" key="11">
    <source>
        <dbReference type="EMBL" id="CAH2981037.1"/>
    </source>
</evidence>
<comment type="subcellular location">
    <subcellularLocation>
        <location evidence="1 10">Endoplasmic reticulum membrane</location>
        <topology evidence="1 10">Single-pass membrane protein</topology>
    </subcellularLocation>
</comment>
<sequence>MTFHYSVFVYLFILFTKCVFANVCKFDVKLTQTLHNEGFHRNITYGVVFNEEDESEDWINRDCIIALDQKLPPGVYVNPDELGELRRTNKLNALPKNRVNVELPTEQSDDSSVYIIGMVSESKVYLWIPIHARYHKAVAGGGMAKNEIEPPKMYLRCPDRRLDMCGKTISPSVSFLCNGSSREQCSWKEIPFTMMTSTLVWEVPIGNLDHYYAVAFGTVLAILSGSMYLLKAIHAYKMRKLKRA</sequence>
<keyword evidence="9" id="KW-0325">Glycoprotein</keyword>
<gene>
    <name evidence="11" type="ORF">CHILSU_LOCUS1628</name>
</gene>
<evidence type="ECO:0000256" key="5">
    <source>
        <dbReference type="ARBA" id="ARBA00022692"/>
    </source>
</evidence>
<keyword evidence="8 10" id="KW-0472">Membrane</keyword>
<feature type="chain" id="PRO_5045003090" description="Phosphatidylinositol-glycan biosynthesis class X protein" evidence="10">
    <location>
        <begin position="22"/>
        <end position="244"/>
    </location>
</feature>
<evidence type="ECO:0000256" key="1">
    <source>
        <dbReference type="ARBA" id="ARBA00004389"/>
    </source>
</evidence>
<feature type="transmembrane region" description="Helical" evidence="10">
    <location>
        <begin position="211"/>
        <end position="230"/>
    </location>
</feature>
<evidence type="ECO:0000256" key="3">
    <source>
        <dbReference type="ARBA" id="ARBA00010345"/>
    </source>
</evidence>